<accession>A0A9D4JC35</accession>
<dbReference type="PROSITE" id="PS51125">
    <property type="entry name" value="NHL"/>
    <property type="match status" value="1"/>
</dbReference>
<organism evidence="4 5">
    <name type="scientific">Dreissena polymorpha</name>
    <name type="common">Zebra mussel</name>
    <name type="synonym">Mytilus polymorpha</name>
    <dbReference type="NCBI Taxonomy" id="45954"/>
    <lineage>
        <taxon>Eukaryota</taxon>
        <taxon>Metazoa</taxon>
        <taxon>Spiralia</taxon>
        <taxon>Lophotrochozoa</taxon>
        <taxon>Mollusca</taxon>
        <taxon>Bivalvia</taxon>
        <taxon>Autobranchia</taxon>
        <taxon>Heteroconchia</taxon>
        <taxon>Euheterodonta</taxon>
        <taxon>Imparidentia</taxon>
        <taxon>Neoheterodontei</taxon>
        <taxon>Myida</taxon>
        <taxon>Dreissenoidea</taxon>
        <taxon>Dreissenidae</taxon>
        <taxon>Dreissena</taxon>
    </lineage>
</organism>
<keyword evidence="3" id="KW-0175">Coiled coil</keyword>
<keyword evidence="1" id="KW-0677">Repeat</keyword>
<sequence length="329" mass="37247">MAVDMQQLSNSIQTSLDELNTFKSTHEASIQSVEESYSERLKEIQDLRKKLNAALDALENTTMKELDEIRVTLQTALKKDVDNCNRLKDELKQLSEAVNVLFDKSKTEIEFIASRKCLDKIEECKTYLKENPVKLQRSLIFQASIDIEQYLTQQASLRRIVDSMQSLTVKMNPDWILTVKRNVYLMSISSDPRQTCRITGICCLPSGQFVVTDECNRKVMLLDQHYNVSSHCDVSGLPGDVCQITSSEVAVVVRNYVQFISVSNGQLVNGRKFHLSPDGHSIAHHQGALYVTSDTALLHYTLTGSLVKILYKDMNYSCSGIVFLYTNKI</sequence>
<proteinExistence type="predicted"/>
<reference evidence="4" key="1">
    <citation type="journal article" date="2019" name="bioRxiv">
        <title>The Genome of the Zebra Mussel, Dreissena polymorpha: A Resource for Invasive Species Research.</title>
        <authorList>
            <person name="McCartney M.A."/>
            <person name="Auch B."/>
            <person name="Kono T."/>
            <person name="Mallez S."/>
            <person name="Zhang Y."/>
            <person name="Obille A."/>
            <person name="Becker A."/>
            <person name="Abrahante J.E."/>
            <person name="Garbe J."/>
            <person name="Badalamenti J.P."/>
            <person name="Herman A."/>
            <person name="Mangelson H."/>
            <person name="Liachko I."/>
            <person name="Sullivan S."/>
            <person name="Sone E.D."/>
            <person name="Koren S."/>
            <person name="Silverstein K.A.T."/>
            <person name="Beckman K.B."/>
            <person name="Gohl D.M."/>
        </authorList>
    </citation>
    <scope>NUCLEOTIDE SEQUENCE</scope>
    <source>
        <strain evidence="4">Duluth1</strain>
        <tissue evidence="4">Whole animal</tissue>
    </source>
</reference>
<reference evidence="4" key="2">
    <citation type="submission" date="2020-11" db="EMBL/GenBank/DDBJ databases">
        <authorList>
            <person name="McCartney M.A."/>
            <person name="Auch B."/>
            <person name="Kono T."/>
            <person name="Mallez S."/>
            <person name="Becker A."/>
            <person name="Gohl D.M."/>
            <person name="Silverstein K.A.T."/>
            <person name="Koren S."/>
            <person name="Bechman K.B."/>
            <person name="Herman A."/>
            <person name="Abrahante J.E."/>
            <person name="Garbe J."/>
        </authorList>
    </citation>
    <scope>NUCLEOTIDE SEQUENCE</scope>
    <source>
        <strain evidence="4">Duluth1</strain>
        <tissue evidence="4">Whole animal</tissue>
    </source>
</reference>
<dbReference type="SUPFAM" id="SSF63829">
    <property type="entry name" value="Calcium-dependent phosphotriesterase"/>
    <property type="match status" value="1"/>
</dbReference>
<dbReference type="AlphaFoldDB" id="A0A9D4JC35"/>
<dbReference type="Proteomes" id="UP000828390">
    <property type="component" value="Unassembled WGS sequence"/>
</dbReference>
<name>A0A9D4JC35_DREPO</name>
<evidence type="ECO:0000313" key="4">
    <source>
        <dbReference type="EMBL" id="KAH3802507.1"/>
    </source>
</evidence>
<feature type="coiled-coil region" evidence="3">
    <location>
        <begin position="30"/>
        <end position="104"/>
    </location>
</feature>
<dbReference type="EMBL" id="JAIWYP010000007">
    <property type="protein sequence ID" value="KAH3802507.1"/>
    <property type="molecule type" value="Genomic_DNA"/>
</dbReference>
<comment type="caution">
    <text evidence="4">The sequence shown here is derived from an EMBL/GenBank/DDBJ whole genome shotgun (WGS) entry which is preliminary data.</text>
</comment>
<evidence type="ECO:0000256" key="2">
    <source>
        <dbReference type="PROSITE-ProRule" id="PRU00504"/>
    </source>
</evidence>
<dbReference type="InterPro" id="IPR001258">
    <property type="entry name" value="NHL_repeat"/>
</dbReference>
<keyword evidence="5" id="KW-1185">Reference proteome</keyword>
<feature type="repeat" description="NHL" evidence="2">
    <location>
        <begin position="185"/>
        <end position="225"/>
    </location>
</feature>
<evidence type="ECO:0000256" key="1">
    <source>
        <dbReference type="ARBA" id="ARBA00022737"/>
    </source>
</evidence>
<evidence type="ECO:0000313" key="5">
    <source>
        <dbReference type="Proteomes" id="UP000828390"/>
    </source>
</evidence>
<protein>
    <submittedName>
        <fullName evidence="4">Uncharacterized protein</fullName>
    </submittedName>
</protein>
<gene>
    <name evidence="4" type="ORF">DPMN_156185</name>
</gene>
<evidence type="ECO:0000256" key="3">
    <source>
        <dbReference type="SAM" id="Coils"/>
    </source>
</evidence>